<reference evidence="2" key="1">
    <citation type="submission" date="2022-10" db="EMBL/GenBank/DDBJ databases">
        <title>Genome assembly of Pristionchus species.</title>
        <authorList>
            <person name="Yoshida K."/>
            <person name="Sommer R.J."/>
        </authorList>
    </citation>
    <scope>NUCLEOTIDE SEQUENCE [LARGE SCALE GENOMIC DNA]</scope>
    <source>
        <strain evidence="2">RS5460</strain>
    </source>
</reference>
<name>A0AAN5DGH9_9BILA</name>
<accession>A0AAN5DGH9</accession>
<feature type="non-terminal residue" evidence="1">
    <location>
        <position position="73"/>
    </location>
</feature>
<keyword evidence="2" id="KW-1185">Reference proteome</keyword>
<gene>
    <name evidence="1" type="ORF">PMAYCL1PPCAC_31807</name>
</gene>
<sequence>FSPIAGPALSGFPRSNSDRNWRVGPNRWKWLWEEWALRLCWAFHRRSYSCFWALLSSRNSLECPDRAADWSQS</sequence>
<evidence type="ECO:0000313" key="2">
    <source>
        <dbReference type="Proteomes" id="UP001328107"/>
    </source>
</evidence>
<organism evidence="1 2">
    <name type="scientific">Pristionchus mayeri</name>
    <dbReference type="NCBI Taxonomy" id="1317129"/>
    <lineage>
        <taxon>Eukaryota</taxon>
        <taxon>Metazoa</taxon>
        <taxon>Ecdysozoa</taxon>
        <taxon>Nematoda</taxon>
        <taxon>Chromadorea</taxon>
        <taxon>Rhabditida</taxon>
        <taxon>Rhabditina</taxon>
        <taxon>Diplogasteromorpha</taxon>
        <taxon>Diplogasteroidea</taxon>
        <taxon>Neodiplogasteridae</taxon>
        <taxon>Pristionchus</taxon>
    </lineage>
</organism>
<proteinExistence type="predicted"/>
<dbReference type="EMBL" id="BTRK01000006">
    <property type="protein sequence ID" value="GMR61612.1"/>
    <property type="molecule type" value="Genomic_DNA"/>
</dbReference>
<comment type="caution">
    <text evidence="1">The sequence shown here is derived from an EMBL/GenBank/DDBJ whole genome shotgun (WGS) entry which is preliminary data.</text>
</comment>
<protein>
    <submittedName>
        <fullName evidence="1">Uncharacterized protein</fullName>
    </submittedName>
</protein>
<feature type="non-terminal residue" evidence="1">
    <location>
        <position position="1"/>
    </location>
</feature>
<evidence type="ECO:0000313" key="1">
    <source>
        <dbReference type="EMBL" id="GMR61612.1"/>
    </source>
</evidence>
<dbReference type="Proteomes" id="UP001328107">
    <property type="component" value="Unassembled WGS sequence"/>
</dbReference>
<dbReference type="AlphaFoldDB" id="A0AAN5DGH9"/>